<dbReference type="EMBL" id="ML975345">
    <property type="protein sequence ID" value="KAF1832148.1"/>
    <property type="molecule type" value="Genomic_DNA"/>
</dbReference>
<evidence type="ECO:0000313" key="2">
    <source>
        <dbReference type="EMBL" id="KAF1832148.1"/>
    </source>
</evidence>
<gene>
    <name evidence="2" type="ORF">BDW02DRAFT_632248</name>
</gene>
<evidence type="ECO:0000256" key="1">
    <source>
        <dbReference type="SAM" id="SignalP"/>
    </source>
</evidence>
<accession>A0A6A5K4J0</accession>
<organism evidence="2 3">
    <name type="scientific">Decorospora gaudefroyi</name>
    <dbReference type="NCBI Taxonomy" id="184978"/>
    <lineage>
        <taxon>Eukaryota</taxon>
        <taxon>Fungi</taxon>
        <taxon>Dikarya</taxon>
        <taxon>Ascomycota</taxon>
        <taxon>Pezizomycotina</taxon>
        <taxon>Dothideomycetes</taxon>
        <taxon>Pleosporomycetidae</taxon>
        <taxon>Pleosporales</taxon>
        <taxon>Pleosporineae</taxon>
        <taxon>Pleosporaceae</taxon>
        <taxon>Decorospora</taxon>
    </lineage>
</organism>
<sequence>MRLITFLLALISLLAISVANPTPNTALTIPDPTSPTYETELTAVIARARSAGVTRDPGASSPPKLCGIYINVNSNTHRGTYATHNMICTNTEGAKAMQRFYNWHCGFCIVFEDFACQGAIKWNGGGDEKDTWGHEVYPGRSYYCLS</sequence>
<keyword evidence="3" id="KW-1185">Reference proteome</keyword>
<feature type="chain" id="PRO_5025464316" evidence="1">
    <location>
        <begin position="20"/>
        <end position="146"/>
    </location>
</feature>
<evidence type="ECO:0000313" key="3">
    <source>
        <dbReference type="Proteomes" id="UP000800040"/>
    </source>
</evidence>
<feature type="signal peptide" evidence="1">
    <location>
        <begin position="1"/>
        <end position="19"/>
    </location>
</feature>
<reference evidence="2" key="1">
    <citation type="submission" date="2020-01" db="EMBL/GenBank/DDBJ databases">
        <authorList>
            <consortium name="DOE Joint Genome Institute"/>
            <person name="Haridas S."/>
            <person name="Albert R."/>
            <person name="Binder M."/>
            <person name="Bloem J."/>
            <person name="Labutti K."/>
            <person name="Salamov A."/>
            <person name="Andreopoulos B."/>
            <person name="Baker S.E."/>
            <person name="Barry K."/>
            <person name="Bills G."/>
            <person name="Bluhm B.H."/>
            <person name="Cannon C."/>
            <person name="Castanera R."/>
            <person name="Culley D.E."/>
            <person name="Daum C."/>
            <person name="Ezra D."/>
            <person name="Gonzalez J.B."/>
            <person name="Henrissat B."/>
            <person name="Kuo A."/>
            <person name="Liang C."/>
            <person name="Lipzen A."/>
            <person name="Lutzoni F."/>
            <person name="Magnuson J."/>
            <person name="Mondo S."/>
            <person name="Nolan M."/>
            <person name="Ohm R."/>
            <person name="Pangilinan J."/>
            <person name="Park H.-J."/>
            <person name="Ramirez L."/>
            <person name="Alfaro M."/>
            <person name="Sun H."/>
            <person name="Tritt A."/>
            <person name="Yoshinaga Y."/>
            <person name="Zwiers L.-H."/>
            <person name="Turgeon B.G."/>
            <person name="Goodwin S.B."/>
            <person name="Spatafora J.W."/>
            <person name="Crous P.W."/>
            <person name="Grigoriev I.V."/>
        </authorList>
    </citation>
    <scope>NUCLEOTIDE SEQUENCE</scope>
    <source>
        <strain evidence="2">P77</strain>
    </source>
</reference>
<name>A0A6A5K4J0_9PLEO</name>
<dbReference type="Proteomes" id="UP000800040">
    <property type="component" value="Unassembled WGS sequence"/>
</dbReference>
<keyword evidence="1" id="KW-0732">Signal</keyword>
<dbReference type="OrthoDB" id="3678504at2759"/>
<protein>
    <submittedName>
        <fullName evidence="2">Uncharacterized protein</fullName>
    </submittedName>
</protein>
<proteinExistence type="predicted"/>
<dbReference type="AlphaFoldDB" id="A0A6A5K4J0"/>